<dbReference type="OrthoDB" id="9778777at2"/>
<dbReference type="RefSeq" id="WP_089893761.1">
    <property type="nucleotide sequence ID" value="NZ_FNGV01000013.1"/>
</dbReference>
<proteinExistence type="predicted"/>
<dbReference type="SUPFAM" id="SSF56524">
    <property type="entry name" value="Oxidoreductase molybdopterin-binding domain"/>
    <property type="match status" value="1"/>
</dbReference>
<organism evidence="2 3">
    <name type="scientific">Kriegella aquimaris</name>
    <dbReference type="NCBI Taxonomy" id="192904"/>
    <lineage>
        <taxon>Bacteria</taxon>
        <taxon>Pseudomonadati</taxon>
        <taxon>Bacteroidota</taxon>
        <taxon>Flavobacteriia</taxon>
        <taxon>Flavobacteriales</taxon>
        <taxon>Flavobacteriaceae</taxon>
        <taxon>Kriegella</taxon>
    </lineage>
</organism>
<name>A0A1G9VHK3_9FLAO</name>
<dbReference type="AlphaFoldDB" id="A0A1G9VHK3"/>
<dbReference type="InterPro" id="IPR000572">
    <property type="entry name" value="OxRdtase_Mopterin-bd_dom"/>
</dbReference>
<dbReference type="STRING" id="192904.SAMN04488514_11388"/>
<reference evidence="2 3" key="1">
    <citation type="submission" date="2016-10" db="EMBL/GenBank/DDBJ databases">
        <authorList>
            <person name="de Groot N.N."/>
        </authorList>
    </citation>
    <scope>NUCLEOTIDE SEQUENCE [LARGE SCALE GENOMIC DNA]</scope>
    <source>
        <strain evidence="2 3">DSM 19886</strain>
    </source>
</reference>
<protein>
    <submittedName>
        <fullName evidence="2">Oxidoreductase molybdopterin binding domain-containing protein</fullName>
    </submittedName>
</protein>
<sequence>MKENKIFTRRQAIATGLTAIGGLLLPGCSKPLPPTYGKILRMADLLTYTSQRALLPDQSLVKEYHYGDITSFPATGTTNPADNKLRSNSSEEYGRLQKDAFAKWHLSIEGQVARPGKYSIADIQKFPSRTQITRHTCEEGWTAIAQWTGLPLGHLLESVGILPSARFVNFYAYDGWKDSIDLFDAFHPQTILAYGMNGRSLAIPHGAPVRLRVETQVGYKSMKYLKRIVVTDEFSEMLTPGFSWYAGI</sequence>
<gene>
    <name evidence="2" type="ORF">SAMN04488514_11388</name>
</gene>
<dbReference type="Pfam" id="PF00174">
    <property type="entry name" value="Oxidored_molyb"/>
    <property type="match status" value="1"/>
</dbReference>
<dbReference type="EMBL" id="FNGV01000013">
    <property type="protein sequence ID" value="SDM71596.1"/>
    <property type="molecule type" value="Genomic_DNA"/>
</dbReference>
<evidence type="ECO:0000313" key="2">
    <source>
        <dbReference type="EMBL" id="SDM71596.1"/>
    </source>
</evidence>
<dbReference type="PANTHER" id="PTHR43032">
    <property type="entry name" value="PROTEIN-METHIONINE-SULFOXIDE REDUCTASE"/>
    <property type="match status" value="1"/>
</dbReference>
<evidence type="ECO:0000313" key="3">
    <source>
        <dbReference type="Proteomes" id="UP000199440"/>
    </source>
</evidence>
<feature type="domain" description="Oxidoreductase molybdopterin-binding" evidence="1">
    <location>
        <begin position="100"/>
        <end position="235"/>
    </location>
</feature>
<dbReference type="Gene3D" id="3.90.420.10">
    <property type="entry name" value="Oxidoreductase, molybdopterin-binding domain"/>
    <property type="match status" value="1"/>
</dbReference>
<evidence type="ECO:0000259" key="1">
    <source>
        <dbReference type="Pfam" id="PF00174"/>
    </source>
</evidence>
<dbReference type="Proteomes" id="UP000199440">
    <property type="component" value="Unassembled WGS sequence"/>
</dbReference>
<dbReference type="InterPro" id="IPR036374">
    <property type="entry name" value="OxRdtase_Mopterin-bd_sf"/>
</dbReference>
<accession>A0A1G9VHK3</accession>
<keyword evidence="3" id="KW-1185">Reference proteome</keyword>